<feature type="transmembrane region" description="Helical" evidence="8">
    <location>
        <begin position="293"/>
        <end position="312"/>
    </location>
</feature>
<sequence length="445" mass="48909">MRELNPDVDQLITIPGMIFRKVKKMNEIHYGISQETLVSNIEHQSVPAKRLPQYIASLAATLGALANGMILAWTSSAGEDGKDLQSLYNITISKDEFSWISSLAVVGSAIMCIPIGILADIIGRKGSMLLMVIPFTIGWLLLIFANNLAMFYFGRFITGLSGAVFCVVAPIYTAEIAENEIRGSVGNYFPLLLTVGILLSYLLGTFVNMRILSIVSATIPVVFFVVFMFMPESPIYYLKKGLEDSAKKSLIRLRGVEYDIETELQHQKDALKENKNTVSFWTLIHQRATLKGFIVAYGLMFFQQLCGVNVAGSTLDSHYLTIIIGAMQILAVFVSTLTVDRVGRRILLLASIICSGFGPLPWMMLGELFAAEVKGVAASSACFLNAVLGFTVTKFFSNLTNAIGIGPTFWLFTVVCVIGMFFVYLLVPETKGKSLGDIQKELNGY</sequence>
<dbReference type="InterPro" id="IPR005828">
    <property type="entry name" value="MFS_sugar_transport-like"/>
</dbReference>
<feature type="transmembrane region" description="Helical" evidence="8">
    <location>
        <begin position="408"/>
        <end position="427"/>
    </location>
</feature>
<feature type="transmembrane region" description="Helical" evidence="8">
    <location>
        <begin position="318"/>
        <end position="339"/>
    </location>
</feature>
<evidence type="ECO:0000256" key="2">
    <source>
        <dbReference type="ARBA" id="ARBA00022448"/>
    </source>
</evidence>
<name>A0A833VRX5_9HYME</name>
<dbReference type="GO" id="GO:0022857">
    <property type="term" value="F:transmembrane transporter activity"/>
    <property type="evidence" value="ECO:0007669"/>
    <property type="project" value="InterPro"/>
</dbReference>
<keyword evidence="2" id="KW-0813">Transport</keyword>
<keyword evidence="4" id="KW-0762">Sugar transport</keyword>
<feature type="transmembrane region" description="Helical" evidence="8">
    <location>
        <begin position="376"/>
        <end position="396"/>
    </location>
</feature>
<accession>A0A833VRX5</accession>
<dbReference type="Pfam" id="PF00083">
    <property type="entry name" value="Sugar_tr"/>
    <property type="match status" value="2"/>
</dbReference>
<feature type="transmembrane region" description="Helical" evidence="8">
    <location>
        <begin position="185"/>
        <end position="203"/>
    </location>
</feature>
<organism evidence="10 11">
    <name type="scientific">Frieseomelitta varia</name>
    <dbReference type="NCBI Taxonomy" id="561572"/>
    <lineage>
        <taxon>Eukaryota</taxon>
        <taxon>Metazoa</taxon>
        <taxon>Ecdysozoa</taxon>
        <taxon>Arthropoda</taxon>
        <taxon>Hexapoda</taxon>
        <taxon>Insecta</taxon>
        <taxon>Pterygota</taxon>
        <taxon>Neoptera</taxon>
        <taxon>Endopterygota</taxon>
        <taxon>Hymenoptera</taxon>
        <taxon>Apocrita</taxon>
        <taxon>Aculeata</taxon>
        <taxon>Apoidea</taxon>
        <taxon>Anthophila</taxon>
        <taxon>Apidae</taxon>
        <taxon>Frieseomelitta</taxon>
    </lineage>
</organism>
<feature type="transmembrane region" description="Helical" evidence="8">
    <location>
        <begin position="346"/>
        <end position="364"/>
    </location>
</feature>
<proteinExistence type="predicted"/>
<dbReference type="InterPro" id="IPR020846">
    <property type="entry name" value="MFS_dom"/>
</dbReference>
<evidence type="ECO:0000313" key="10">
    <source>
        <dbReference type="EMBL" id="KAF3430076.1"/>
    </source>
</evidence>
<keyword evidence="7 8" id="KW-0472">Membrane</keyword>
<evidence type="ECO:0000256" key="6">
    <source>
        <dbReference type="ARBA" id="ARBA00022989"/>
    </source>
</evidence>
<protein>
    <recommendedName>
        <fullName evidence="9">Major facilitator superfamily (MFS) profile domain-containing protein</fullName>
    </recommendedName>
</protein>
<evidence type="ECO:0000256" key="8">
    <source>
        <dbReference type="SAM" id="Phobius"/>
    </source>
</evidence>
<evidence type="ECO:0000256" key="5">
    <source>
        <dbReference type="ARBA" id="ARBA00022692"/>
    </source>
</evidence>
<evidence type="ECO:0000313" key="11">
    <source>
        <dbReference type="Proteomes" id="UP000655588"/>
    </source>
</evidence>
<feature type="domain" description="Major facilitator superfamily (MFS) profile" evidence="9">
    <location>
        <begin position="52"/>
        <end position="431"/>
    </location>
</feature>
<dbReference type="SUPFAM" id="SSF103473">
    <property type="entry name" value="MFS general substrate transporter"/>
    <property type="match status" value="1"/>
</dbReference>
<keyword evidence="5 8" id="KW-0812">Transmembrane</keyword>
<keyword evidence="11" id="KW-1185">Reference proteome</keyword>
<keyword evidence="3" id="KW-1003">Cell membrane</keyword>
<comment type="caution">
    <text evidence="10">The sequence shown here is derived from an EMBL/GenBank/DDBJ whole genome shotgun (WGS) entry which is preliminary data.</text>
</comment>
<evidence type="ECO:0000256" key="3">
    <source>
        <dbReference type="ARBA" id="ARBA00022475"/>
    </source>
</evidence>
<feature type="transmembrane region" description="Helical" evidence="8">
    <location>
        <begin position="209"/>
        <end position="230"/>
    </location>
</feature>
<evidence type="ECO:0000256" key="4">
    <source>
        <dbReference type="ARBA" id="ARBA00022597"/>
    </source>
</evidence>
<dbReference type="PANTHER" id="PTHR48021:SF1">
    <property type="entry name" value="GH07001P-RELATED"/>
    <property type="match status" value="1"/>
</dbReference>
<feature type="transmembrane region" description="Helical" evidence="8">
    <location>
        <begin position="97"/>
        <end position="119"/>
    </location>
</feature>
<dbReference type="Gene3D" id="1.20.1250.20">
    <property type="entry name" value="MFS general substrate transporter like domains"/>
    <property type="match status" value="1"/>
</dbReference>
<gene>
    <name evidence="10" type="ORF">E2986_02846</name>
</gene>
<dbReference type="PANTHER" id="PTHR48021">
    <property type="match status" value="1"/>
</dbReference>
<evidence type="ECO:0000259" key="9">
    <source>
        <dbReference type="PROSITE" id="PS50850"/>
    </source>
</evidence>
<feature type="transmembrane region" description="Helical" evidence="8">
    <location>
        <begin position="151"/>
        <end position="173"/>
    </location>
</feature>
<reference evidence="10" key="1">
    <citation type="submission" date="2019-11" db="EMBL/GenBank/DDBJ databases">
        <title>The nuclear and mitochondrial genomes of Frieseomelitta varia - a highly eusocial stingless bee (Meliponini) with a permanently sterile worker caste.</title>
        <authorList>
            <person name="Freitas F.C.P."/>
            <person name="Lourenco A.P."/>
            <person name="Nunes F.M.F."/>
            <person name="Paschoal A.R."/>
            <person name="Abreu F.C.P."/>
            <person name="Barbin F.O."/>
            <person name="Bataglia L."/>
            <person name="Cardoso-Junior C.A.M."/>
            <person name="Cervoni M.S."/>
            <person name="Silva S.R."/>
            <person name="Dalarmi F."/>
            <person name="Del Lama M.A."/>
            <person name="Depintor T.S."/>
            <person name="Ferreira K.M."/>
            <person name="Goria P.S."/>
            <person name="Jaskot M.C."/>
            <person name="Lago D.C."/>
            <person name="Luna-Lucena D."/>
            <person name="Moda L.M."/>
            <person name="Nascimento L."/>
            <person name="Pedrino M."/>
            <person name="Rabico F.O."/>
            <person name="Sanches F.C."/>
            <person name="Santos D.E."/>
            <person name="Santos C.G."/>
            <person name="Vieira J."/>
            <person name="Lopes T.F."/>
            <person name="Barchuk A.R."/>
            <person name="Hartfelder K."/>
            <person name="Simoes Z.L.P."/>
            <person name="Bitondi M.M.G."/>
            <person name="Pinheiro D.G."/>
        </authorList>
    </citation>
    <scope>NUCLEOTIDE SEQUENCE</scope>
    <source>
        <strain evidence="10">USP_RPSP 00005682</strain>
        <tissue evidence="10">Whole individual</tissue>
    </source>
</reference>
<feature type="transmembrane region" description="Helical" evidence="8">
    <location>
        <begin position="126"/>
        <end position="145"/>
    </location>
</feature>
<dbReference type="EMBL" id="WNWW01000131">
    <property type="protein sequence ID" value="KAF3430076.1"/>
    <property type="molecule type" value="Genomic_DNA"/>
</dbReference>
<evidence type="ECO:0000256" key="1">
    <source>
        <dbReference type="ARBA" id="ARBA00004651"/>
    </source>
</evidence>
<dbReference type="FunFam" id="1.20.1250.20:FF:000218">
    <property type="entry name" value="facilitated trehalose transporter Tret1"/>
    <property type="match status" value="1"/>
</dbReference>
<dbReference type="InterPro" id="IPR036259">
    <property type="entry name" value="MFS_trans_sf"/>
</dbReference>
<dbReference type="PROSITE" id="PS50850">
    <property type="entry name" value="MFS"/>
    <property type="match status" value="1"/>
</dbReference>
<comment type="subcellular location">
    <subcellularLocation>
        <location evidence="1">Cell membrane</location>
        <topology evidence="1">Multi-pass membrane protein</topology>
    </subcellularLocation>
</comment>
<feature type="transmembrane region" description="Helical" evidence="8">
    <location>
        <begin position="54"/>
        <end position="77"/>
    </location>
</feature>
<dbReference type="Proteomes" id="UP000655588">
    <property type="component" value="Unassembled WGS sequence"/>
</dbReference>
<dbReference type="GO" id="GO:0005886">
    <property type="term" value="C:plasma membrane"/>
    <property type="evidence" value="ECO:0007669"/>
    <property type="project" value="UniProtKB-SubCell"/>
</dbReference>
<dbReference type="InterPro" id="IPR050549">
    <property type="entry name" value="MFS_Trehalose_Transporter"/>
</dbReference>
<evidence type="ECO:0000256" key="7">
    <source>
        <dbReference type="ARBA" id="ARBA00023136"/>
    </source>
</evidence>
<dbReference type="AlphaFoldDB" id="A0A833VRX5"/>
<keyword evidence="6 8" id="KW-1133">Transmembrane helix</keyword>